<sequence length="121" mass="14218">MSKSSVRNIVLYYKKHDVKMDRRVVRVVKANRFISEATLAAFVARKKTYLSRIHMKKRLAYAKKYKDMTADAWEKVLFTDEGMVEMHGKSGYVSVWRRTHEAFNPKCVLPTFKNSRKSVLI</sequence>
<name>A0A225V4U5_9STRA</name>
<proteinExistence type="predicted"/>
<keyword evidence="2" id="KW-1185">Reference proteome</keyword>
<dbReference type="GO" id="GO:0003676">
    <property type="term" value="F:nucleic acid binding"/>
    <property type="evidence" value="ECO:0007669"/>
    <property type="project" value="InterPro"/>
</dbReference>
<accession>A0A225V4U5</accession>
<dbReference type="AlphaFoldDB" id="A0A225V4U5"/>
<evidence type="ECO:0008006" key="3">
    <source>
        <dbReference type="Google" id="ProtNLM"/>
    </source>
</evidence>
<protein>
    <recommendedName>
        <fullName evidence="3">Transposase</fullName>
    </recommendedName>
</protein>
<dbReference type="Proteomes" id="UP000198211">
    <property type="component" value="Unassembled WGS sequence"/>
</dbReference>
<dbReference type="Gene3D" id="3.30.420.10">
    <property type="entry name" value="Ribonuclease H-like superfamily/Ribonuclease H"/>
    <property type="match status" value="1"/>
</dbReference>
<dbReference type="EMBL" id="NBNE01007223">
    <property type="protein sequence ID" value="OWZ00936.1"/>
    <property type="molecule type" value="Genomic_DNA"/>
</dbReference>
<comment type="caution">
    <text evidence="1">The sequence shown here is derived from an EMBL/GenBank/DDBJ whole genome shotgun (WGS) entry which is preliminary data.</text>
</comment>
<dbReference type="OrthoDB" id="115694at2759"/>
<organism evidence="1 2">
    <name type="scientific">Phytophthora megakarya</name>
    <dbReference type="NCBI Taxonomy" id="4795"/>
    <lineage>
        <taxon>Eukaryota</taxon>
        <taxon>Sar</taxon>
        <taxon>Stramenopiles</taxon>
        <taxon>Oomycota</taxon>
        <taxon>Peronosporomycetes</taxon>
        <taxon>Peronosporales</taxon>
        <taxon>Peronosporaceae</taxon>
        <taxon>Phytophthora</taxon>
    </lineage>
</organism>
<evidence type="ECO:0000313" key="1">
    <source>
        <dbReference type="EMBL" id="OWZ00936.1"/>
    </source>
</evidence>
<gene>
    <name evidence="1" type="ORF">PHMEG_00027772</name>
</gene>
<evidence type="ECO:0000313" key="2">
    <source>
        <dbReference type="Proteomes" id="UP000198211"/>
    </source>
</evidence>
<reference evidence="2" key="1">
    <citation type="submission" date="2017-03" db="EMBL/GenBank/DDBJ databases">
        <title>Phytopthora megakarya and P. palmivora, two closely related causual agents of cacao black pod achieved similar genome size and gene model numbers by different mechanisms.</title>
        <authorList>
            <person name="Ali S."/>
            <person name="Shao J."/>
            <person name="Larry D.J."/>
            <person name="Kronmiller B."/>
            <person name="Shen D."/>
            <person name="Strem M.D."/>
            <person name="Melnick R.L."/>
            <person name="Guiltinan M.J."/>
            <person name="Tyler B.M."/>
            <person name="Meinhardt L.W."/>
            <person name="Bailey B.A."/>
        </authorList>
    </citation>
    <scope>NUCLEOTIDE SEQUENCE [LARGE SCALE GENOMIC DNA]</scope>
    <source>
        <strain evidence="2">zdho120</strain>
    </source>
</reference>
<dbReference type="STRING" id="4795.A0A225V4U5"/>
<dbReference type="InterPro" id="IPR036397">
    <property type="entry name" value="RNaseH_sf"/>
</dbReference>